<feature type="compositionally biased region" description="Acidic residues" evidence="1">
    <location>
        <begin position="1"/>
        <end position="10"/>
    </location>
</feature>
<protein>
    <submittedName>
        <fullName evidence="2">Uncharacterized protein</fullName>
    </submittedName>
</protein>
<dbReference type="GeneID" id="115268010"/>
<dbReference type="Proteomes" id="UP000069940">
    <property type="component" value="Unassembled WGS sequence"/>
</dbReference>
<accession>A0ABM1YSP7</accession>
<evidence type="ECO:0000256" key="1">
    <source>
        <dbReference type="SAM" id="MobiDB-lite"/>
    </source>
</evidence>
<name>A0ABM1YSP7_AEDAL</name>
<reference evidence="2" key="2">
    <citation type="submission" date="2025-05" db="UniProtKB">
        <authorList>
            <consortium name="EnsemblMetazoa"/>
        </authorList>
    </citation>
    <scope>IDENTIFICATION</scope>
    <source>
        <strain evidence="2">Foshan</strain>
    </source>
</reference>
<feature type="region of interest" description="Disordered" evidence="1">
    <location>
        <begin position="1"/>
        <end position="21"/>
    </location>
</feature>
<keyword evidence="3" id="KW-1185">Reference proteome</keyword>
<dbReference type="RefSeq" id="XP_062700488.1">
    <property type="nucleotide sequence ID" value="XM_062844504.1"/>
</dbReference>
<reference evidence="3" key="1">
    <citation type="journal article" date="2015" name="Proc. Natl. Acad. Sci. U.S.A.">
        <title>Genome sequence of the Asian Tiger mosquito, Aedes albopictus, reveals insights into its biology, genetics, and evolution.</title>
        <authorList>
            <person name="Chen X.G."/>
            <person name="Jiang X."/>
            <person name="Gu J."/>
            <person name="Xu M."/>
            <person name="Wu Y."/>
            <person name="Deng Y."/>
            <person name="Zhang C."/>
            <person name="Bonizzoni M."/>
            <person name="Dermauw W."/>
            <person name="Vontas J."/>
            <person name="Armbruster P."/>
            <person name="Huang X."/>
            <person name="Yang Y."/>
            <person name="Zhang H."/>
            <person name="He W."/>
            <person name="Peng H."/>
            <person name="Liu Y."/>
            <person name="Wu K."/>
            <person name="Chen J."/>
            <person name="Lirakis M."/>
            <person name="Topalis P."/>
            <person name="Van Leeuwen T."/>
            <person name="Hall A.B."/>
            <person name="Jiang X."/>
            <person name="Thorpe C."/>
            <person name="Mueller R.L."/>
            <person name="Sun C."/>
            <person name="Waterhouse R.M."/>
            <person name="Yan G."/>
            <person name="Tu Z.J."/>
            <person name="Fang X."/>
            <person name="James A.A."/>
        </authorList>
    </citation>
    <scope>NUCLEOTIDE SEQUENCE [LARGE SCALE GENOMIC DNA]</scope>
    <source>
        <strain evidence="3">Foshan</strain>
    </source>
</reference>
<evidence type="ECO:0000313" key="3">
    <source>
        <dbReference type="Proteomes" id="UP000069940"/>
    </source>
</evidence>
<evidence type="ECO:0000313" key="2">
    <source>
        <dbReference type="EnsemblMetazoa" id="AALFPA23_011820.P16809"/>
    </source>
</evidence>
<feature type="compositionally biased region" description="Polar residues" evidence="1">
    <location>
        <begin position="62"/>
        <end position="73"/>
    </location>
</feature>
<organism evidence="2 3">
    <name type="scientific">Aedes albopictus</name>
    <name type="common">Asian tiger mosquito</name>
    <name type="synonym">Stegomyia albopicta</name>
    <dbReference type="NCBI Taxonomy" id="7160"/>
    <lineage>
        <taxon>Eukaryota</taxon>
        <taxon>Metazoa</taxon>
        <taxon>Ecdysozoa</taxon>
        <taxon>Arthropoda</taxon>
        <taxon>Hexapoda</taxon>
        <taxon>Insecta</taxon>
        <taxon>Pterygota</taxon>
        <taxon>Neoptera</taxon>
        <taxon>Endopterygota</taxon>
        <taxon>Diptera</taxon>
        <taxon>Nematocera</taxon>
        <taxon>Culicoidea</taxon>
        <taxon>Culicidae</taxon>
        <taxon>Culicinae</taxon>
        <taxon>Aedini</taxon>
        <taxon>Aedes</taxon>
        <taxon>Stegomyia</taxon>
    </lineage>
</organism>
<sequence>MSDTKDDESSDSIQIPGGEENYIEEEYLESDNDELTAAIDEPEQFRNISVPSINVEGEDLRSSISGECSNSSKEPTENDGGVEVGEQVTFSLNMSAKKYRKYQFHIIGAFYARSFRTQHLSDALFKRDIYGHTLPELHKCIWKHCANFVAREVVVDCSDGDKNVRWASKQTPDVSDIGKYILLKHGKTKKVHTLADLGENTKLLSKWRGSEVQVHVFKHSTAVASNTLWDMVNKKLLHPESKDKTGAPATQEIVSCIEQLKSTHTHYTALYASWEKWANYILAHPGDVRPNLMKDAPPDEYLHLFRSVPVSEVHRLQATRHGLQVAYNIVESISSSINTLCDRVDSVAINVAEVQLQAHELKAQVRASHSLLQAMEESLPPEESEFSRKLASKVTDAIDVDHQE</sequence>
<proteinExistence type="predicted"/>
<feature type="region of interest" description="Disordered" evidence="1">
    <location>
        <begin position="61"/>
        <end position="81"/>
    </location>
</feature>
<dbReference type="EnsemblMetazoa" id="AALFPA23_011820.R16809">
    <property type="protein sequence ID" value="AALFPA23_011820.P16809"/>
    <property type="gene ID" value="AALFPA23_011820"/>
</dbReference>